<reference evidence="1" key="1">
    <citation type="submission" date="2018-05" db="EMBL/GenBank/DDBJ databases">
        <authorList>
            <person name="Lanie J.A."/>
            <person name="Ng W.-L."/>
            <person name="Kazmierczak K.M."/>
            <person name="Andrzejewski T.M."/>
            <person name="Davidsen T.M."/>
            <person name="Wayne K.J."/>
            <person name="Tettelin H."/>
            <person name="Glass J.I."/>
            <person name="Rusch D."/>
            <person name="Podicherti R."/>
            <person name="Tsui H.-C.T."/>
            <person name="Winkler M.E."/>
        </authorList>
    </citation>
    <scope>NUCLEOTIDE SEQUENCE</scope>
</reference>
<gene>
    <name evidence="1" type="ORF">METZ01_LOCUS277204</name>
</gene>
<dbReference type="AlphaFoldDB" id="A0A382KIR6"/>
<dbReference type="SUPFAM" id="SSF50129">
    <property type="entry name" value="GroES-like"/>
    <property type="match status" value="1"/>
</dbReference>
<dbReference type="EMBL" id="UINC01080940">
    <property type="protein sequence ID" value="SVC24350.1"/>
    <property type="molecule type" value="Genomic_DNA"/>
</dbReference>
<organism evidence="1">
    <name type="scientific">marine metagenome</name>
    <dbReference type="NCBI Taxonomy" id="408172"/>
    <lineage>
        <taxon>unclassified sequences</taxon>
        <taxon>metagenomes</taxon>
        <taxon>ecological metagenomes</taxon>
    </lineage>
</organism>
<proteinExistence type="predicted"/>
<feature type="non-terminal residue" evidence="1">
    <location>
        <position position="39"/>
    </location>
</feature>
<dbReference type="Gene3D" id="3.90.180.10">
    <property type="entry name" value="Medium-chain alcohol dehydrogenases, catalytic domain"/>
    <property type="match status" value="1"/>
</dbReference>
<evidence type="ECO:0000313" key="1">
    <source>
        <dbReference type="EMBL" id="SVC24350.1"/>
    </source>
</evidence>
<name>A0A382KIR6_9ZZZZ</name>
<dbReference type="InterPro" id="IPR011032">
    <property type="entry name" value="GroES-like_sf"/>
</dbReference>
<protein>
    <submittedName>
        <fullName evidence="1">Uncharacterized protein</fullName>
    </submittedName>
</protein>
<accession>A0A382KIR6</accession>
<sequence>MKAAYIEETGGPEKIIVGELPDPSPGAGEVLVQVGAASV</sequence>